<proteinExistence type="predicted"/>
<keyword evidence="1" id="KW-1133">Transmembrane helix</keyword>
<evidence type="ECO:0000313" key="3">
    <source>
        <dbReference type="Proteomes" id="UP000571017"/>
    </source>
</evidence>
<organism evidence="2 3">
    <name type="scientific">Halobacillus locisalis</name>
    <dbReference type="NCBI Taxonomy" id="220753"/>
    <lineage>
        <taxon>Bacteria</taxon>
        <taxon>Bacillati</taxon>
        <taxon>Bacillota</taxon>
        <taxon>Bacilli</taxon>
        <taxon>Bacillales</taxon>
        <taxon>Bacillaceae</taxon>
        <taxon>Halobacillus</taxon>
    </lineage>
</organism>
<evidence type="ECO:0000313" key="2">
    <source>
        <dbReference type="EMBL" id="MBA2176004.1"/>
    </source>
</evidence>
<protein>
    <submittedName>
        <fullName evidence="2">Uncharacterized protein</fullName>
    </submittedName>
</protein>
<dbReference type="Proteomes" id="UP000571017">
    <property type="component" value="Unassembled WGS sequence"/>
</dbReference>
<name>A0A838CVP7_9BACI</name>
<keyword evidence="3" id="KW-1185">Reference proteome</keyword>
<gene>
    <name evidence="2" type="ORF">H0266_13995</name>
</gene>
<dbReference type="RefSeq" id="WP_181473051.1">
    <property type="nucleotide sequence ID" value="NZ_JACEFG010000003.1"/>
</dbReference>
<keyword evidence="1" id="KW-0472">Membrane</keyword>
<feature type="transmembrane region" description="Helical" evidence="1">
    <location>
        <begin position="31"/>
        <end position="48"/>
    </location>
</feature>
<accession>A0A838CVP7</accession>
<evidence type="ECO:0000256" key="1">
    <source>
        <dbReference type="SAM" id="Phobius"/>
    </source>
</evidence>
<reference evidence="2 3" key="1">
    <citation type="journal article" date="2004" name="Extremophiles">
        <title>Halobacillus locisalis sp. nov., a halophilic bacterium isolated from a marine solar saltern of the Yellow Sea in Korea.</title>
        <authorList>
            <person name="Yoon J.H."/>
            <person name="Kang K.H."/>
            <person name="Oh T.K."/>
            <person name="Park Y.H."/>
        </authorList>
    </citation>
    <scope>NUCLEOTIDE SEQUENCE [LARGE SCALE GENOMIC DNA]</scope>
    <source>
        <strain evidence="2 3">KCTC 3788</strain>
    </source>
</reference>
<sequence length="93" mass="9925">MGEVNVGTVLVFVMVSQTAGTVFFMKLSGRLSVSLVCSAVMGTVLVFGNEEHANTRTVPDHHRLKSCYCSYVYNIGVEENVGGISHGAGNRTS</sequence>
<dbReference type="AlphaFoldDB" id="A0A838CVP7"/>
<keyword evidence="1" id="KW-0812">Transmembrane</keyword>
<comment type="caution">
    <text evidence="2">The sequence shown here is derived from an EMBL/GenBank/DDBJ whole genome shotgun (WGS) entry which is preliminary data.</text>
</comment>
<feature type="transmembrane region" description="Helical" evidence="1">
    <location>
        <begin position="6"/>
        <end position="24"/>
    </location>
</feature>
<dbReference type="EMBL" id="JACEFG010000003">
    <property type="protein sequence ID" value="MBA2176004.1"/>
    <property type="molecule type" value="Genomic_DNA"/>
</dbReference>